<dbReference type="AlphaFoldDB" id="A0A9P7XNH7"/>
<sequence length="226" mass="24515">MELPSIGKHCSDTTCSQLDFLPFTCQYCKQIYCQDHWRLEGHQCPNKEAATQQDQRVPICPLCDKPVPVKRGENPNLRMEQHIAAGCPEPATTTSKPIYTNSCNAKGCKNRSAIPIVCQSCRLNYCLKHRLETDHACSPSGRPSGNGNGNGAAKKPNGTASNGNNNNNNSNNNNNNWSLKAANAARNARAAAAAQQRANNNNSNTQSQSRQSSSAGKKDKDKCIIS</sequence>
<dbReference type="GO" id="GO:0008270">
    <property type="term" value="F:zinc ion binding"/>
    <property type="evidence" value="ECO:0007669"/>
    <property type="project" value="UniProtKB-KW"/>
</dbReference>
<evidence type="ECO:0000313" key="9">
    <source>
        <dbReference type="Proteomes" id="UP000707451"/>
    </source>
</evidence>
<name>A0A9P7XNH7_9FUNG</name>
<dbReference type="InterPro" id="IPR057357">
    <property type="entry name" value="Znf-C2H2_ZFAND2A/B"/>
</dbReference>
<dbReference type="PANTHER" id="PTHR14677">
    <property type="entry name" value="ARSENITE INDUCUBLE RNA ASSOCIATED PROTEIN AIP-1-RELATED"/>
    <property type="match status" value="1"/>
</dbReference>
<dbReference type="Proteomes" id="UP000707451">
    <property type="component" value="Unassembled WGS sequence"/>
</dbReference>
<evidence type="ECO:0000256" key="2">
    <source>
        <dbReference type="ARBA" id="ARBA00022737"/>
    </source>
</evidence>
<keyword evidence="4" id="KW-0862">Zinc</keyword>
<evidence type="ECO:0000256" key="4">
    <source>
        <dbReference type="ARBA" id="ARBA00022833"/>
    </source>
</evidence>
<evidence type="ECO:0000313" key="8">
    <source>
        <dbReference type="EMBL" id="KAG9063787.1"/>
    </source>
</evidence>
<keyword evidence="9" id="KW-1185">Reference proteome</keyword>
<feature type="compositionally biased region" description="Low complexity" evidence="6">
    <location>
        <begin position="151"/>
        <end position="215"/>
    </location>
</feature>
<dbReference type="GO" id="GO:0005737">
    <property type="term" value="C:cytoplasm"/>
    <property type="evidence" value="ECO:0007669"/>
    <property type="project" value="TreeGrafter"/>
</dbReference>
<feature type="region of interest" description="Disordered" evidence="6">
    <location>
        <begin position="136"/>
        <end position="226"/>
    </location>
</feature>
<organism evidence="8 9">
    <name type="scientific">Linnemannia hyalina</name>
    <dbReference type="NCBI Taxonomy" id="64524"/>
    <lineage>
        <taxon>Eukaryota</taxon>
        <taxon>Fungi</taxon>
        <taxon>Fungi incertae sedis</taxon>
        <taxon>Mucoromycota</taxon>
        <taxon>Mortierellomycotina</taxon>
        <taxon>Mortierellomycetes</taxon>
        <taxon>Mortierellales</taxon>
        <taxon>Mortierellaceae</taxon>
        <taxon>Linnemannia</taxon>
    </lineage>
</organism>
<evidence type="ECO:0000256" key="5">
    <source>
        <dbReference type="PROSITE-ProRule" id="PRU00449"/>
    </source>
</evidence>
<gene>
    <name evidence="8" type="primary">ZFAND2B</name>
    <name evidence="8" type="ORF">KI688_003899</name>
</gene>
<evidence type="ECO:0000256" key="3">
    <source>
        <dbReference type="ARBA" id="ARBA00022771"/>
    </source>
</evidence>
<protein>
    <submittedName>
        <fullName evidence="8">Zinc finger, AN1-type domain</fullName>
    </submittedName>
</protein>
<dbReference type="Pfam" id="PF01428">
    <property type="entry name" value="zf-AN1"/>
    <property type="match status" value="2"/>
</dbReference>
<comment type="caution">
    <text evidence="8">The sequence shown here is derived from an EMBL/GenBank/DDBJ whole genome shotgun (WGS) entry which is preliminary data.</text>
</comment>
<keyword evidence="2" id="KW-0677">Repeat</keyword>
<dbReference type="PROSITE" id="PS51039">
    <property type="entry name" value="ZF_AN1"/>
    <property type="match status" value="2"/>
</dbReference>
<reference evidence="8" key="1">
    <citation type="submission" date="2021-06" db="EMBL/GenBank/DDBJ databases">
        <title>Genome Sequence of Mortierella hyaline Strain SCG-10, a Cold-Adapted, Nitrate-Reducing Fungus Isolated from Soil in Minnesota, USA.</title>
        <authorList>
            <person name="Aldossari N."/>
        </authorList>
    </citation>
    <scope>NUCLEOTIDE SEQUENCE</scope>
    <source>
        <strain evidence="8">SCG-10</strain>
    </source>
</reference>
<accession>A0A9P7XNH7</accession>
<dbReference type="SUPFAM" id="SSF118310">
    <property type="entry name" value="AN1-like Zinc finger"/>
    <property type="match status" value="2"/>
</dbReference>
<keyword evidence="1" id="KW-0479">Metal-binding</keyword>
<evidence type="ECO:0000256" key="1">
    <source>
        <dbReference type="ARBA" id="ARBA00022723"/>
    </source>
</evidence>
<dbReference type="Gene3D" id="4.10.1110.10">
    <property type="entry name" value="AN1-like Zinc finger"/>
    <property type="match status" value="2"/>
</dbReference>
<proteinExistence type="predicted"/>
<evidence type="ECO:0000256" key="6">
    <source>
        <dbReference type="SAM" id="MobiDB-lite"/>
    </source>
</evidence>
<feature type="domain" description="AN1-type" evidence="7">
    <location>
        <begin position="4"/>
        <end position="52"/>
    </location>
</feature>
<feature type="domain" description="AN1-type" evidence="7">
    <location>
        <begin position="97"/>
        <end position="145"/>
    </location>
</feature>
<dbReference type="OrthoDB" id="431929at2759"/>
<dbReference type="InterPro" id="IPR000058">
    <property type="entry name" value="Znf_AN1"/>
</dbReference>
<dbReference type="Pfam" id="PF25403">
    <property type="entry name" value="zf-C2H2_ZFAND2"/>
    <property type="match status" value="1"/>
</dbReference>
<evidence type="ECO:0000259" key="7">
    <source>
        <dbReference type="PROSITE" id="PS51039"/>
    </source>
</evidence>
<dbReference type="PANTHER" id="PTHR14677:SF40">
    <property type="entry name" value="CDC48-ASSOCIATED UBIQUITIN-LIKE_ZINC FINGER PROTEIN 1"/>
    <property type="match status" value="1"/>
</dbReference>
<keyword evidence="3 5" id="KW-0863">Zinc-finger</keyword>
<feature type="compositionally biased region" description="Basic and acidic residues" evidence="6">
    <location>
        <begin position="216"/>
        <end position="226"/>
    </location>
</feature>
<dbReference type="SMART" id="SM00154">
    <property type="entry name" value="ZnF_AN1"/>
    <property type="match status" value="2"/>
</dbReference>
<dbReference type="InterPro" id="IPR035896">
    <property type="entry name" value="AN1-like_Znf"/>
</dbReference>
<dbReference type="EMBL" id="JAHRHY010000015">
    <property type="protein sequence ID" value="KAG9063787.1"/>
    <property type="molecule type" value="Genomic_DNA"/>
</dbReference>